<dbReference type="FunFam" id="1.10.10.2830:FF:000001">
    <property type="entry name" value="Chromosome partitioning protein ParB"/>
    <property type="match status" value="1"/>
</dbReference>
<dbReference type="GO" id="GO:0005694">
    <property type="term" value="C:chromosome"/>
    <property type="evidence" value="ECO:0007669"/>
    <property type="project" value="TreeGrafter"/>
</dbReference>
<dbReference type="InterPro" id="IPR041468">
    <property type="entry name" value="HTH_ParB/Spo0J"/>
</dbReference>
<dbReference type="SUPFAM" id="SSF110849">
    <property type="entry name" value="ParB/Sulfiredoxin"/>
    <property type="match status" value="1"/>
</dbReference>
<dbReference type="GO" id="GO:0003677">
    <property type="term" value="F:DNA binding"/>
    <property type="evidence" value="ECO:0007669"/>
    <property type="project" value="UniProtKB-KW"/>
</dbReference>
<dbReference type="Gene3D" id="3.90.1530.30">
    <property type="match status" value="1"/>
</dbReference>
<feature type="domain" description="ParB-like N-terminal" evidence="5">
    <location>
        <begin position="30"/>
        <end position="119"/>
    </location>
</feature>
<keyword evidence="7" id="KW-1185">Reference proteome</keyword>
<dbReference type="InterPro" id="IPR057240">
    <property type="entry name" value="ParB_dimer_C"/>
</dbReference>
<keyword evidence="4" id="KW-0238">DNA-binding</keyword>
<sequence>MAKKSALGKGLSALIPENIEEEVFDEKAITTISMNLIKADKEQPRKNFDPDKILELSESIKQHGVIQPIILRKENDTYVIVAGERRWRAAKTLGLKEIPAIVMDLTSKEVVEISLIENIVREDLNPIEEALAYKRLIKEYNLTQEEISKKISKSRSAIANCMRLLNLDNRVQQYIIEGVISEGHGRAILVIEDKNLQYEISQKVIDEELNVRQTEKYIKNYSMEKKKTVGKSLNPYYKDLESKLENYFNTKVSLNSKNKNKGKIEIEYYSEEDLQRILDLLKL</sequence>
<dbReference type="GO" id="GO:0009295">
    <property type="term" value="C:nucleoid"/>
    <property type="evidence" value="ECO:0007669"/>
    <property type="project" value="UniProtKB-SubCell"/>
</dbReference>
<dbReference type="SMART" id="SM00470">
    <property type="entry name" value="ParB"/>
    <property type="match status" value="1"/>
</dbReference>
<evidence type="ECO:0000256" key="3">
    <source>
        <dbReference type="ARBA" id="ARBA00022829"/>
    </source>
</evidence>
<name>A0A0C1TYQ9_9CLOT</name>
<dbReference type="InterPro" id="IPR004437">
    <property type="entry name" value="ParB/RepB/Spo0J"/>
</dbReference>
<gene>
    <name evidence="6" type="ORF">U732_2228</name>
</gene>
<dbReference type="Pfam" id="PF17762">
    <property type="entry name" value="HTH_ParB"/>
    <property type="match status" value="1"/>
</dbReference>
<dbReference type="PANTHER" id="PTHR33375:SF1">
    <property type="entry name" value="CHROMOSOME-PARTITIONING PROTEIN PARB-RELATED"/>
    <property type="match status" value="1"/>
</dbReference>
<comment type="subcellular location">
    <subcellularLocation>
        <location evidence="1">Cytoplasm</location>
        <location evidence="1">Nucleoid</location>
    </subcellularLocation>
</comment>
<dbReference type="InterPro" id="IPR003115">
    <property type="entry name" value="ParB_N"/>
</dbReference>
<reference evidence="6 7" key="1">
    <citation type="journal article" date="2015" name="Infect. Genet. Evol.">
        <title>Genomic sequences of six botulinum neurotoxin-producing strains representing three clostridial species illustrate the mobility and diversity of botulinum neurotoxin genes.</title>
        <authorList>
            <person name="Smith T.J."/>
            <person name="Hill K.K."/>
            <person name="Xie G."/>
            <person name="Foley B.T."/>
            <person name="Williamson C.H."/>
            <person name="Foster J.T."/>
            <person name="Johnson S.L."/>
            <person name="Chertkov O."/>
            <person name="Teshima H."/>
            <person name="Gibbons H.S."/>
            <person name="Johnsky L.A."/>
            <person name="Karavis M.A."/>
            <person name="Smith L.A."/>
        </authorList>
    </citation>
    <scope>NUCLEOTIDE SEQUENCE [LARGE SCALE GENOMIC DNA]</scope>
    <source>
        <strain evidence="6 7">CDC 2741</strain>
    </source>
</reference>
<dbReference type="Proteomes" id="UP000031366">
    <property type="component" value="Unassembled WGS sequence"/>
</dbReference>
<proteinExistence type="inferred from homology"/>
<dbReference type="AlphaFoldDB" id="A0A0C1TYQ9"/>
<evidence type="ECO:0000313" key="7">
    <source>
        <dbReference type="Proteomes" id="UP000031366"/>
    </source>
</evidence>
<evidence type="ECO:0000256" key="1">
    <source>
        <dbReference type="ARBA" id="ARBA00004453"/>
    </source>
</evidence>
<dbReference type="GO" id="GO:0007059">
    <property type="term" value="P:chromosome segregation"/>
    <property type="evidence" value="ECO:0007669"/>
    <property type="project" value="UniProtKB-KW"/>
</dbReference>
<dbReference type="EMBL" id="AYSO01000018">
    <property type="protein sequence ID" value="KIE45814.1"/>
    <property type="molecule type" value="Genomic_DNA"/>
</dbReference>
<dbReference type="InterPro" id="IPR050336">
    <property type="entry name" value="Chromosome_partition/occlusion"/>
</dbReference>
<dbReference type="PANTHER" id="PTHR33375">
    <property type="entry name" value="CHROMOSOME-PARTITIONING PROTEIN PARB-RELATED"/>
    <property type="match status" value="1"/>
</dbReference>
<dbReference type="SUPFAM" id="SSF109709">
    <property type="entry name" value="KorB DNA-binding domain-like"/>
    <property type="match status" value="1"/>
</dbReference>
<dbReference type="NCBIfam" id="TIGR00180">
    <property type="entry name" value="parB_part"/>
    <property type="match status" value="1"/>
</dbReference>
<protein>
    <submittedName>
        <fullName evidence="6">ParB/RepB/Spo0J family partition domain protein</fullName>
    </submittedName>
</protein>
<keyword evidence="3" id="KW-0159">Chromosome partition</keyword>
<dbReference type="Gene3D" id="1.10.10.2830">
    <property type="match status" value="1"/>
</dbReference>
<comment type="caution">
    <text evidence="6">The sequence shown here is derived from an EMBL/GenBank/DDBJ whole genome shotgun (WGS) entry which is preliminary data.</text>
</comment>
<dbReference type="RefSeq" id="WP_039634454.1">
    <property type="nucleotide sequence ID" value="NZ_AYSO01000018.1"/>
</dbReference>
<dbReference type="OrthoDB" id="9802051at2"/>
<dbReference type="InterPro" id="IPR036086">
    <property type="entry name" value="ParB/Sulfiredoxin_sf"/>
</dbReference>
<dbReference type="FunFam" id="3.90.1530.30:FF:000001">
    <property type="entry name" value="Chromosome partitioning protein ParB"/>
    <property type="match status" value="1"/>
</dbReference>
<dbReference type="STRING" id="29341.RSJ17_01545"/>
<comment type="similarity">
    <text evidence="2">Belongs to the ParB family.</text>
</comment>
<dbReference type="Pfam" id="PF23552">
    <property type="entry name" value="ParB_C"/>
    <property type="match status" value="1"/>
</dbReference>
<evidence type="ECO:0000256" key="4">
    <source>
        <dbReference type="ARBA" id="ARBA00023125"/>
    </source>
</evidence>
<evidence type="ECO:0000259" key="5">
    <source>
        <dbReference type="SMART" id="SM00470"/>
    </source>
</evidence>
<dbReference type="GO" id="GO:0045881">
    <property type="term" value="P:positive regulation of sporulation resulting in formation of a cellular spore"/>
    <property type="evidence" value="ECO:0007669"/>
    <property type="project" value="TreeGrafter"/>
</dbReference>
<dbReference type="CDD" id="cd16393">
    <property type="entry name" value="SPO0J_N"/>
    <property type="match status" value="1"/>
</dbReference>
<organism evidence="6 7">
    <name type="scientific">Clostridium argentinense CDC 2741</name>
    <dbReference type="NCBI Taxonomy" id="1418104"/>
    <lineage>
        <taxon>Bacteria</taxon>
        <taxon>Bacillati</taxon>
        <taxon>Bacillota</taxon>
        <taxon>Clostridia</taxon>
        <taxon>Eubacteriales</taxon>
        <taxon>Clostridiaceae</taxon>
        <taxon>Clostridium</taxon>
    </lineage>
</organism>
<accession>A0A0C1TYQ9</accession>
<dbReference type="Pfam" id="PF02195">
    <property type="entry name" value="ParB_N"/>
    <property type="match status" value="1"/>
</dbReference>
<evidence type="ECO:0000313" key="6">
    <source>
        <dbReference type="EMBL" id="KIE45814.1"/>
    </source>
</evidence>
<evidence type="ECO:0000256" key="2">
    <source>
        <dbReference type="ARBA" id="ARBA00006295"/>
    </source>
</evidence>